<evidence type="ECO:0000256" key="2">
    <source>
        <dbReference type="ARBA" id="ARBA00007381"/>
    </source>
</evidence>
<evidence type="ECO:0000256" key="5">
    <source>
        <dbReference type="ARBA" id="ARBA00022801"/>
    </source>
</evidence>
<dbReference type="InterPro" id="IPR048950">
    <property type="entry name" value="Ppx_GppA_C"/>
</dbReference>
<evidence type="ECO:0000259" key="11">
    <source>
        <dbReference type="Pfam" id="PF21447"/>
    </source>
</evidence>
<evidence type="ECO:0000256" key="9">
    <source>
        <dbReference type="ARBA" id="ARBA00033103"/>
    </source>
</evidence>
<evidence type="ECO:0000256" key="8">
    <source>
        <dbReference type="ARBA" id="ARBA00030945"/>
    </source>
</evidence>
<comment type="similarity">
    <text evidence="2">Belongs to the heat shock protein 70 family.</text>
</comment>
<evidence type="ECO:0000313" key="13">
    <source>
        <dbReference type="Proteomes" id="UP001254848"/>
    </source>
</evidence>
<dbReference type="PIRSF" id="PIRSF001267">
    <property type="entry name" value="Pyrophosphatase_GppA_Ppx"/>
    <property type="match status" value="1"/>
</dbReference>
<dbReference type="InterPro" id="IPR003607">
    <property type="entry name" value="HD/PDEase_dom"/>
</dbReference>
<reference evidence="12 13" key="1">
    <citation type="submission" date="2023-07" db="EMBL/GenBank/DDBJ databases">
        <title>The novel representative of Negativicutes class, Anaeroselena agilis gen. nov. sp. nov.</title>
        <authorList>
            <person name="Prokofeva M.I."/>
            <person name="Elcheninov A.G."/>
            <person name="Klyukina A."/>
            <person name="Kublanov I.V."/>
            <person name="Frolov E.N."/>
            <person name="Podosokorskaya O.A."/>
        </authorList>
    </citation>
    <scope>NUCLEOTIDE SEQUENCE [LARGE SCALE GENOMIC DNA]</scope>
    <source>
        <strain evidence="12 13">4137-cl</strain>
    </source>
</reference>
<dbReference type="Gene3D" id="3.30.420.40">
    <property type="match status" value="1"/>
</dbReference>
<feature type="domain" description="Ppx/GppA phosphatase N-terminal" evidence="10">
    <location>
        <begin position="25"/>
        <end position="300"/>
    </location>
</feature>
<dbReference type="PROSITE" id="PS00329">
    <property type="entry name" value="HSP70_2"/>
    <property type="match status" value="1"/>
</dbReference>
<keyword evidence="6" id="KW-0346">Stress response</keyword>
<evidence type="ECO:0000256" key="3">
    <source>
        <dbReference type="ARBA" id="ARBA00014415"/>
    </source>
</evidence>
<evidence type="ECO:0000313" key="12">
    <source>
        <dbReference type="EMBL" id="MDT8903017.1"/>
    </source>
</evidence>
<comment type="caution">
    <text evidence="12">The sequence shown here is derived from an EMBL/GenBank/DDBJ whole genome shotgun (WGS) entry which is preliminary data.</text>
</comment>
<evidence type="ECO:0000256" key="4">
    <source>
        <dbReference type="ARBA" id="ARBA00017249"/>
    </source>
</evidence>
<keyword evidence="13" id="KW-1185">Reference proteome</keyword>
<evidence type="ECO:0000259" key="10">
    <source>
        <dbReference type="Pfam" id="PF02541"/>
    </source>
</evidence>
<dbReference type="Proteomes" id="UP001254848">
    <property type="component" value="Unassembled WGS sequence"/>
</dbReference>
<dbReference type="InterPro" id="IPR030673">
    <property type="entry name" value="PyroPPase_GppA_Ppx"/>
</dbReference>
<dbReference type="PANTHER" id="PTHR30005">
    <property type="entry name" value="EXOPOLYPHOSPHATASE"/>
    <property type="match status" value="1"/>
</dbReference>
<dbReference type="CDD" id="cd00077">
    <property type="entry name" value="HDc"/>
    <property type="match status" value="1"/>
</dbReference>
<proteinExistence type="inferred from homology"/>
<dbReference type="InterPro" id="IPR050273">
    <property type="entry name" value="GppA/Ppx_hydrolase"/>
</dbReference>
<feature type="domain" description="Ppx/GppA phosphatase C-terminal" evidence="11">
    <location>
        <begin position="319"/>
        <end position="471"/>
    </location>
</feature>
<dbReference type="InterPro" id="IPR003695">
    <property type="entry name" value="Ppx_GppA_N"/>
</dbReference>
<comment type="similarity">
    <text evidence="1">Belongs to the GppA/Ppx family.</text>
</comment>
<keyword evidence="5" id="KW-0378">Hydrolase</keyword>
<name>A0ABU3P2Z8_9FIRM</name>
<dbReference type="InterPro" id="IPR043129">
    <property type="entry name" value="ATPase_NBD"/>
</dbReference>
<evidence type="ECO:0000256" key="7">
    <source>
        <dbReference type="ARBA" id="ARBA00030019"/>
    </source>
</evidence>
<dbReference type="EMBL" id="JAUOZS010000001">
    <property type="protein sequence ID" value="MDT8903017.1"/>
    <property type="molecule type" value="Genomic_DNA"/>
</dbReference>
<dbReference type="Gene3D" id="3.30.420.150">
    <property type="entry name" value="Exopolyphosphatase. Domain 2"/>
    <property type="match status" value="1"/>
</dbReference>
<dbReference type="Pfam" id="PF21447">
    <property type="entry name" value="Ppx-GppA_III"/>
    <property type="match status" value="1"/>
</dbReference>
<sequence length="512" mass="57525">MTERIAIIDLGSNSARLIVMHIYANGAYNLVYHQKETVRLSEGMGKSHTIRPDAVKLAVETMRTFAHMCLLFNVDKTLAVATAAVRSAKNGPMLVELIESETGIRLESITGHAEAHIGYIGVINTIDVDDAVVFDLGGGSTELTLIRGREPKKVASLPFGAVNLTEQFATQDRITDLQLEKLRSYIMHHLEKNPWLKDAGLPLVGVGGTARNIAKMDQKRKNYPFNKVHNYRLGDISMTDLWRGLTMADYKQRLKIPGLSGERADIIVAGSTIVKCLFDYTRANRLIVSGCGLREGLFLRHYRTRAGQPEVIENILLHSTNNMLLFYKGNAPHAYHVAALAEAMFDGWQDLHKLDDRDRLLMRVAALLHDIGITINYYDHQRHSAYLVENARLFGLTHREQMLTAVVAGWHEGATAKYMRNRLYTEFLDDTDWQKARKLALLLALAESLDTTQMGVVTQVKASLRPKTAHLLMTVGGQGAAIEIQEAERHRKWFKKEFGVEIAWQQTPAAYR</sequence>
<protein>
    <recommendedName>
        <fullName evidence="3">Chaperone protein DnaK</fullName>
    </recommendedName>
    <alternativeName>
        <fullName evidence="4">Chaperone protein dnaK</fullName>
    </alternativeName>
    <alternativeName>
        <fullName evidence="9">HSP70</fullName>
    </alternativeName>
    <alternativeName>
        <fullName evidence="8">Heat shock 70 kDa protein</fullName>
    </alternativeName>
    <alternativeName>
        <fullName evidence="7">Heat shock protein 70</fullName>
    </alternativeName>
</protein>
<dbReference type="RefSeq" id="WP_413781479.1">
    <property type="nucleotide sequence ID" value="NZ_JAUOZS010000001.1"/>
</dbReference>
<evidence type="ECO:0000256" key="6">
    <source>
        <dbReference type="ARBA" id="ARBA00023016"/>
    </source>
</evidence>
<dbReference type="SUPFAM" id="SSF53067">
    <property type="entry name" value="Actin-like ATPase domain"/>
    <property type="match status" value="2"/>
</dbReference>
<dbReference type="SUPFAM" id="SSF109604">
    <property type="entry name" value="HD-domain/PDEase-like"/>
    <property type="match status" value="1"/>
</dbReference>
<dbReference type="CDD" id="cd24052">
    <property type="entry name" value="ASKHA_NBD_HpPPX-GppA-like"/>
    <property type="match status" value="1"/>
</dbReference>
<dbReference type="Pfam" id="PF02541">
    <property type="entry name" value="Ppx-GppA"/>
    <property type="match status" value="1"/>
</dbReference>
<dbReference type="Gene3D" id="1.10.3210.10">
    <property type="entry name" value="Hypothetical protein af1432"/>
    <property type="match status" value="1"/>
</dbReference>
<gene>
    <name evidence="12" type="ORF">Q4T40_17410</name>
</gene>
<evidence type="ECO:0000256" key="1">
    <source>
        <dbReference type="ARBA" id="ARBA00007125"/>
    </source>
</evidence>
<dbReference type="InterPro" id="IPR018181">
    <property type="entry name" value="Heat_shock_70_CS"/>
</dbReference>
<accession>A0ABU3P2Z8</accession>
<dbReference type="PANTHER" id="PTHR30005:SF0">
    <property type="entry name" value="RETROGRADE REGULATION PROTEIN 2"/>
    <property type="match status" value="1"/>
</dbReference>
<organism evidence="12 13">
    <name type="scientific">Anaeroselena agilis</name>
    <dbReference type="NCBI Taxonomy" id="3063788"/>
    <lineage>
        <taxon>Bacteria</taxon>
        <taxon>Bacillati</taxon>
        <taxon>Bacillota</taxon>
        <taxon>Negativicutes</taxon>
        <taxon>Acetonemataceae</taxon>
        <taxon>Anaeroselena</taxon>
    </lineage>
</organism>